<dbReference type="InterPro" id="IPR017441">
    <property type="entry name" value="Protein_kinase_ATP_BS"/>
</dbReference>
<feature type="region of interest" description="Disordered" evidence="6">
    <location>
        <begin position="343"/>
        <end position="422"/>
    </location>
</feature>
<evidence type="ECO:0000313" key="9">
    <source>
        <dbReference type="EMBL" id="MBN3320330.1"/>
    </source>
</evidence>
<evidence type="ECO:0000259" key="8">
    <source>
        <dbReference type="PROSITE" id="PS50011"/>
    </source>
</evidence>
<dbReference type="InterPro" id="IPR000719">
    <property type="entry name" value="Prot_kinase_dom"/>
</dbReference>
<keyword evidence="2 4" id="KW-0547">Nucleotide-binding</keyword>
<evidence type="ECO:0000256" key="7">
    <source>
        <dbReference type="SAM" id="Phobius"/>
    </source>
</evidence>
<evidence type="ECO:0000256" key="4">
    <source>
        <dbReference type="PROSITE-ProRule" id="PRU10141"/>
    </source>
</evidence>
<dbReference type="AlphaFoldDB" id="A0A8J7NV89"/>
<comment type="similarity">
    <text evidence="5">Belongs to the protein kinase superfamily.</text>
</comment>
<keyword evidence="3 4" id="KW-0067">ATP-binding</keyword>
<dbReference type="PROSITE" id="PS50011">
    <property type="entry name" value="PROTEIN_KINASE_DOM"/>
    <property type="match status" value="1"/>
</dbReference>
<keyword evidence="7" id="KW-1133">Transmembrane helix</keyword>
<organism evidence="9 10">
    <name type="scientific">Atractosteus spatula</name>
    <name type="common">Alligator gar</name>
    <name type="synonym">Lepisosteus spatula</name>
    <dbReference type="NCBI Taxonomy" id="7917"/>
    <lineage>
        <taxon>Eukaryota</taxon>
        <taxon>Metazoa</taxon>
        <taxon>Chordata</taxon>
        <taxon>Craniata</taxon>
        <taxon>Vertebrata</taxon>
        <taxon>Euteleostomi</taxon>
        <taxon>Actinopterygii</taxon>
        <taxon>Neopterygii</taxon>
        <taxon>Holostei</taxon>
        <taxon>Semionotiformes</taxon>
        <taxon>Lepisosteidae</taxon>
        <taxon>Atractosteus</taxon>
    </lineage>
</organism>
<feature type="compositionally biased region" description="Polar residues" evidence="6">
    <location>
        <begin position="348"/>
        <end position="358"/>
    </location>
</feature>
<dbReference type="SMART" id="SM00220">
    <property type="entry name" value="S_TKc"/>
    <property type="match status" value="1"/>
</dbReference>
<dbReference type="Proteomes" id="UP000736164">
    <property type="component" value="Unassembled WGS sequence"/>
</dbReference>
<dbReference type="EC" id="2.7.11.1" evidence="1"/>
<evidence type="ECO:0000256" key="1">
    <source>
        <dbReference type="ARBA" id="ARBA00012513"/>
    </source>
</evidence>
<evidence type="ECO:0000256" key="2">
    <source>
        <dbReference type="ARBA" id="ARBA00022741"/>
    </source>
</evidence>
<keyword evidence="7" id="KW-0812">Transmembrane</keyword>
<keyword evidence="5" id="KW-0723">Serine/threonine-protein kinase</keyword>
<reference evidence="9" key="1">
    <citation type="journal article" date="2021" name="Cell">
        <title>Tracing the genetic footprints of vertebrate landing in non-teleost ray-finned fishes.</title>
        <authorList>
            <person name="Bi X."/>
            <person name="Wang K."/>
            <person name="Yang L."/>
            <person name="Pan H."/>
            <person name="Jiang H."/>
            <person name="Wei Q."/>
            <person name="Fang M."/>
            <person name="Yu H."/>
            <person name="Zhu C."/>
            <person name="Cai Y."/>
            <person name="He Y."/>
            <person name="Gan X."/>
            <person name="Zeng H."/>
            <person name="Yu D."/>
            <person name="Zhu Y."/>
            <person name="Jiang H."/>
            <person name="Qiu Q."/>
            <person name="Yang H."/>
            <person name="Zhang Y.E."/>
            <person name="Wang W."/>
            <person name="Zhu M."/>
            <person name="He S."/>
            <person name="Zhang G."/>
        </authorList>
    </citation>
    <scope>NUCLEOTIDE SEQUENCE</scope>
    <source>
        <strain evidence="9">Allg_001</strain>
    </source>
</reference>
<feature type="compositionally biased region" description="Basic and acidic residues" evidence="6">
    <location>
        <begin position="359"/>
        <end position="381"/>
    </location>
</feature>
<sequence length="479" mass="54930">MPVRRKVLSKPLPNGLIITDTEKKQWRLGKIIGQGGFGMIYLASPSVNAPVGDDSDFVIKVEYHENGPLFTELKFYQRAAKPEYMKEWRKKCRLEFLGIPTYWGSGLAECSGIRYRFMVMDRLGSDLQKIFEKNGKRFKKETVLCLGAQLIDVLEYIHENEYVHADIKASNLLLGYKDPSKVYLVDYGLSYRYSPDGNHKDYKENPKKGHNGTMEYTSIDAHKGVAPSRRTDLEILGYCMLHWICGTLPWEDNLKNPVLVQKAKEQLMENLPDSVILSSASGTNCREAARFLCCVKTLGYDERPNYQMLRDILLDGVQEMKTDYKGPLDFSAGHEVEAHGSKFHEQFLQKTPKIQSTARETKSKPKSQDNEEEHRRIKDSTQTHARKLVATQRHMQEENKMSQTKHIKRKTTCKEENGQRPSTKQFNHVQMQSEHQGQLCPPCSNYLAVNESTTPKAVKIYTSAITVLLCLIFYVLFLL</sequence>
<name>A0A8J7NV89_ATRSP</name>
<gene>
    <name evidence="9" type="primary">Vrk2</name>
    <name evidence="9" type="ORF">GTO95_0016744</name>
</gene>
<accession>A0A8J7NV89</accession>
<dbReference type="InterPro" id="IPR050235">
    <property type="entry name" value="CK1_Ser-Thr_kinase"/>
</dbReference>
<feature type="transmembrane region" description="Helical" evidence="7">
    <location>
        <begin position="460"/>
        <end position="478"/>
    </location>
</feature>
<dbReference type="Gene3D" id="1.10.510.10">
    <property type="entry name" value="Transferase(Phosphotransferase) domain 1"/>
    <property type="match status" value="1"/>
</dbReference>
<comment type="caution">
    <text evidence="9">The sequence shown here is derived from an EMBL/GenBank/DDBJ whole genome shotgun (WGS) entry which is preliminary data.</text>
</comment>
<dbReference type="PROSITE" id="PS00107">
    <property type="entry name" value="PROTEIN_KINASE_ATP"/>
    <property type="match status" value="1"/>
</dbReference>
<dbReference type="Pfam" id="PF00069">
    <property type="entry name" value="Pkinase"/>
    <property type="match status" value="1"/>
</dbReference>
<dbReference type="SUPFAM" id="SSF56112">
    <property type="entry name" value="Protein kinase-like (PK-like)"/>
    <property type="match status" value="1"/>
</dbReference>
<dbReference type="PANTHER" id="PTHR11909">
    <property type="entry name" value="CASEIN KINASE-RELATED"/>
    <property type="match status" value="1"/>
</dbReference>
<evidence type="ECO:0000313" key="10">
    <source>
        <dbReference type="Proteomes" id="UP000736164"/>
    </source>
</evidence>
<keyword evidence="10" id="KW-1185">Reference proteome</keyword>
<feature type="non-terminal residue" evidence="9">
    <location>
        <position position="1"/>
    </location>
</feature>
<proteinExistence type="inferred from homology"/>
<keyword evidence="9" id="KW-0808">Transferase</keyword>
<dbReference type="EMBL" id="JAAWVO010051054">
    <property type="protein sequence ID" value="MBN3320330.1"/>
    <property type="molecule type" value="Genomic_DNA"/>
</dbReference>
<protein>
    <recommendedName>
        <fullName evidence="1">non-specific serine/threonine protein kinase</fullName>
        <ecNumber evidence="1">2.7.11.1</ecNumber>
    </recommendedName>
</protein>
<evidence type="ECO:0000256" key="6">
    <source>
        <dbReference type="SAM" id="MobiDB-lite"/>
    </source>
</evidence>
<dbReference type="PROSITE" id="PS00108">
    <property type="entry name" value="PROTEIN_KINASE_ST"/>
    <property type="match status" value="1"/>
</dbReference>
<dbReference type="InterPro" id="IPR011009">
    <property type="entry name" value="Kinase-like_dom_sf"/>
</dbReference>
<evidence type="ECO:0000256" key="3">
    <source>
        <dbReference type="ARBA" id="ARBA00022840"/>
    </source>
</evidence>
<feature type="binding site" evidence="4">
    <location>
        <position position="60"/>
    </location>
    <ligand>
        <name>ATP</name>
        <dbReference type="ChEBI" id="CHEBI:30616"/>
    </ligand>
</feature>
<feature type="non-terminal residue" evidence="9">
    <location>
        <position position="479"/>
    </location>
</feature>
<feature type="domain" description="Protein kinase" evidence="8">
    <location>
        <begin position="26"/>
        <end position="314"/>
    </location>
</feature>
<keyword evidence="9" id="KW-0418">Kinase</keyword>
<dbReference type="InterPro" id="IPR008271">
    <property type="entry name" value="Ser/Thr_kinase_AS"/>
</dbReference>
<keyword evidence="7" id="KW-0472">Membrane</keyword>
<dbReference type="GO" id="GO:0004674">
    <property type="term" value="F:protein serine/threonine kinase activity"/>
    <property type="evidence" value="ECO:0007669"/>
    <property type="project" value="UniProtKB-KW"/>
</dbReference>
<dbReference type="GO" id="GO:0005524">
    <property type="term" value="F:ATP binding"/>
    <property type="evidence" value="ECO:0007669"/>
    <property type="project" value="UniProtKB-UniRule"/>
</dbReference>
<evidence type="ECO:0000256" key="5">
    <source>
        <dbReference type="RuleBase" id="RU000304"/>
    </source>
</evidence>